<gene>
    <name evidence="2" type="ORF">DES53_11049</name>
</gene>
<keyword evidence="3" id="KW-1185">Reference proteome</keyword>
<dbReference type="EMBL" id="QNRR01000010">
    <property type="protein sequence ID" value="RBP39026.1"/>
    <property type="molecule type" value="Genomic_DNA"/>
</dbReference>
<organism evidence="2 3">
    <name type="scientific">Roseimicrobium gellanilyticum</name>
    <dbReference type="NCBI Taxonomy" id="748857"/>
    <lineage>
        <taxon>Bacteria</taxon>
        <taxon>Pseudomonadati</taxon>
        <taxon>Verrucomicrobiota</taxon>
        <taxon>Verrucomicrobiia</taxon>
        <taxon>Verrucomicrobiales</taxon>
        <taxon>Verrucomicrobiaceae</taxon>
        <taxon>Roseimicrobium</taxon>
    </lineage>
</organism>
<dbReference type="RefSeq" id="WP_113960797.1">
    <property type="nucleotide sequence ID" value="NZ_QNRR01000010.1"/>
</dbReference>
<name>A0A366HA22_9BACT</name>
<evidence type="ECO:0000313" key="3">
    <source>
        <dbReference type="Proteomes" id="UP000253426"/>
    </source>
</evidence>
<reference evidence="2 3" key="1">
    <citation type="submission" date="2018-06" db="EMBL/GenBank/DDBJ databases">
        <title>Genomic Encyclopedia of Type Strains, Phase IV (KMG-IV): sequencing the most valuable type-strain genomes for metagenomic binning, comparative biology and taxonomic classification.</title>
        <authorList>
            <person name="Goeker M."/>
        </authorList>
    </citation>
    <scope>NUCLEOTIDE SEQUENCE [LARGE SCALE GENOMIC DNA]</scope>
    <source>
        <strain evidence="2 3">DSM 25532</strain>
    </source>
</reference>
<evidence type="ECO:0000313" key="2">
    <source>
        <dbReference type="EMBL" id="RBP39026.1"/>
    </source>
</evidence>
<dbReference type="OrthoDB" id="186551at2"/>
<dbReference type="AlphaFoldDB" id="A0A366HA22"/>
<keyword evidence="1" id="KW-0472">Membrane</keyword>
<sequence>MPAETSKESPLIFHWPRPLEQGKRLIFWIGVVALGLAGFFYVFQVVYPQSQRSTPIPHQVLLLDPSDPIARAILNKVQDRDFLVLPSDDPGANAARLEDHAPVFHPSYEGHQLGLQDLPHKPFTVPPARLLKVDEPVLPPLDLSGLKRPVEDAMPTSKESAPRLVVKLTGALATRKMIHPPDLAGLAPADPGAHHIQLGVDAHGRVWFALPLRESENLVASAELTERLTRTRFEPVTVKKESAETPTWGVATFAWETPVGP</sequence>
<dbReference type="Proteomes" id="UP000253426">
    <property type="component" value="Unassembled WGS sequence"/>
</dbReference>
<feature type="transmembrane region" description="Helical" evidence="1">
    <location>
        <begin position="25"/>
        <end position="47"/>
    </location>
</feature>
<proteinExistence type="predicted"/>
<comment type="caution">
    <text evidence="2">The sequence shown here is derived from an EMBL/GenBank/DDBJ whole genome shotgun (WGS) entry which is preliminary data.</text>
</comment>
<accession>A0A366HA22</accession>
<protein>
    <submittedName>
        <fullName evidence="2">Uncharacterized protein</fullName>
    </submittedName>
</protein>
<keyword evidence="1" id="KW-1133">Transmembrane helix</keyword>
<evidence type="ECO:0000256" key="1">
    <source>
        <dbReference type="SAM" id="Phobius"/>
    </source>
</evidence>
<keyword evidence="1" id="KW-0812">Transmembrane</keyword>